<accession>A0ACB9HYS4</accession>
<dbReference type="Proteomes" id="UP001056120">
    <property type="component" value="Linkage Group LG10"/>
</dbReference>
<reference evidence="1 2" key="2">
    <citation type="journal article" date="2022" name="Mol. Ecol. Resour.">
        <title>The genomes of chicory, endive, great burdock and yacon provide insights into Asteraceae paleo-polyploidization history and plant inulin production.</title>
        <authorList>
            <person name="Fan W."/>
            <person name="Wang S."/>
            <person name="Wang H."/>
            <person name="Wang A."/>
            <person name="Jiang F."/>
            <person name="Liu H."/>
            <person name="Zhao H."/>
            <person name="Xu D."/>
            <person name="Zhang Y."/>
        </authorList>
    </citation>
    <scope>NUCLEOTIDE SEQUENCE [LARGE SCALE GENOMIC DNA]</scope>
    <source>
        <strain evidence="2">cv. Yunnan</strain>
        <tissue evidence="1">Leaves</tissue>
    </source>
</reference>
<dbReference type="EMBL" id="CM042027">
    <property type="protein sequence ID" value="KAI3800910.1"/>
    <property type="molecule type" value="Genomic_DNA"/>
</dbReference>
<evidence type="ECO:0000313" key="2">
    <source>
        <dbReference type="Proteomes" id="UP001056120"/>
    </source>
</evidence>
<keyword evidence="2" id="KW-1185">Reference proteome</keyword>
<protein>
    <submittedName>
        <fullName evidence="1">Uncharacterized protein</fullName>
    </submittedName>
</protein>
<name>A0ACB9HYS4_9ASTR</name>
<sequence>MVSSLVSCTTQPPFSTTRVNCKRDMEEKLSSIAKTLKPSPLQQLFFLAERTNAVNLAVGFPDFPAPPHIKAAAVSAVTSDFNQYRHVQGICNLLADEMKQMHGLDVDPLTDIAICLINPGDEVILFDPSFETYETSVLMAGGVPVYEHIVYDNEPHISLSSLPGMQKRTIITSSLSKTYSVTGWRIGWAIGPSCIAFALKNIHTKLTDCAAAPFQEAALAALTSPPEYYKSLRKVEFVEEMIKQGGVVAVPGCGFFRTNHDYHNRYIRFAFCKDDATLTSAAHKMQELVDASGRLREESGQAVELGKMSSMIAVTETDERSPLLQNSFHYAGEITPFTSPSPDDPDGGSSASRPSNSTDPKQRLVSLDVFRGLTVALMILVDDAGGAFPSINHSPWFGVTLADFAMPFFLFIVGISVSLVFKKVSSKPAATKKVVLRTIKLFLLGLILQGGYFHGRDDLTYGVDIDHIRWMGVLQRIAIGYLLASLTEIWCVNNNEVNSAIAFVKKYYIQWVVIFLLGILYTALLYGLYVPDWEFEVVNENSMLSAPNNGTEIHIVHCGVRGSLDPPCNAVGLIDRFFLGESHLYQRPVYKRTKECSINSPDYGPLPPNAPAWCLSPFDPEGLLSSLMAAITCFLGLQYGHIMVRYMGHMQRIIIWLVCSSSLLVLGYVFMLIGVPLSKPLYTFSYMCITTGASGILLIAIFYTADVINIRKPMILFQWMGMNALIVYALAACDLFPAALQGFYWRSPENNLFNATELLFETILHSEKWGKLVFVLLEIILWGLVAGFLHIKGIYIKL</sequence>
<organism evidence="1 2">
    <name type="scientific">Smallanthus sonchifolius</name>
    <dbReference type="NCBI Taxonomy" id="185202"/>
    <lineage>
        <taxon>Eukaryota</taxon>
        <taxon>Viridiplantae</taxon>
        <taxon>Streptophyta</taxon>
        <taxon>Embryophyta</taxon>
        <taxon>Tracheophyta</taxon>
        <taxon>Spermatophyta</taxon>
        <taxon>Magnoliopsida</taxon>
        <taxon>eudicotyledons</taxon>
        <taxon>Gunneridae</taxon>
        <taxon>Pentapetalae</taxon>
        <taxon>asterids</taxon>
        <taxon>campanulids</taxon>
        <taxon>Asterales</taxon>
        <taxon>Asteraceae</taxon>
        <taxon>Asteroideae</taxon>
        <taxon>Heliantheae alliance</taxon>
        <taxon>Millerieae</taxon>
        <taxon>Smallanthus</taxon>
    </lineage>
</organism>
<comment type="caution">
    <text evidence="1">The sequence shown here is derived from an EMBL/GenBank/DDBJ whole genome shotgun (WGS) entry which is preliminary data.</text>
</comment>
<gene>
    <name evidence="1" type="ORF">L1987_29010</name>
</gene>
<proteinExistence type="predicted"/>
<reference evidence="2" key="1">
    <citation type="journal article" date="2022" name="Mol. Ecol. Resour.">
        <title>The genomes of chicory, endive, great burdock and yacon provide insights into Asteraceae palaeo-polyploidization history and plant inulin production.</title>
        <authorList>
            <person name="Fan W."/>
            <person name="Wang S."/>
            <person name="Wang H."/>
            <person name="Wang A."/>
            <person name="Jiang F."/>
            <person name="Liu H."/>
            <person name="Zhao H."/>
            <person name="Xu D."/>
            <person name="Zhang Y."/>
        </authorList>
    </citation>
    <scope>NUCLEOTIDE SEQUENCE [LARGE SCALE GENOMIC DNA]</scope>
    <source>
        <strain evidence="2">cv. Yunnan</strain>
    </source>
</reference>
<evidence type="ECO:0000313" key="1">
    <source>
        <dbReference type="EMBL" id="KAI3800910.1"/>
    </source>
</evidence>